<sequence length="231" mass="25837">MAQDYQIDCLADNLLSPTRRYTRLGLGPFQKGQALTLANNIRRALLDGVPGWGITGASFQGAKHEFMVLEGIRESVLEILLNLREVVLTPECEIETQSFLGSVHKQGPGCVYAKDLVLPKGLKIIDPDQLIATLSRDGQLSGNFIIEKGTKFDLKPFDSRTTPFLSIGGSFFPVKRVNYTIKNELNPITNNENEYIFLELLTDNSIHPRRAILIAVNYLFELFNPLKESLV</sequence>
<name>A0A4D6C3C4_9CHLO</name>
<dbReference type="Pfam" id="PF01000">
    <property type="entry name" value="RNA_pol_A_bac"/>
    <property type="match status" value="1"/>
</dbReference>
<dbReference type="InterPro" id="IPR036603">
    <property type="entry name" value="RBP11-like"/>
</dbReference>
<reference evidence="5" key="1">
    <citation type="journal article" date="2019" name="Genome Biol. Evol.">
        <title>Tracing the Evolution of the Plastome and Mitogenome in the Chloropicophyceae Uncovered Convergent tRNA Gene Losses and a Variant Plastid Genetic Code.</title>
        <authorList>
            <person name="Turmel M."/>
            <person name="Dos Santos A.L."/>
            <person name="Otis C."/>
            <person name="Sergerie R."/>
            <person name="Lemieux C."/>
        </authorList>
    </citation>
    <scope>NUCLEOTIDE SEQUENCE</scope>
</reference>
<dbReference type="Gene3D" id="2.170.120.12">
    <property type="entry name" value="DNA-directed RNA polymerase, insert domain"/>
    <property type="match status" value="1"/>
</dbReference>
<geneLocation type="chloroplast" evidence="5"/>
<dbReference type="RefSeq" id="YP_009646484.1">
    <property type="nucleotide sequence ID" value="NC_042488.1"/>
</dbReference>
<dbReference type="GO" id="GO:0006351">
    <property type="term" value="P:DNA-templated transcription"/>
    <property type="evidence" value="ECO:0007669"/>
    <property type="project" value="InterPro"/>
</dbReference>
<keyword evidence="1" id="KW-0240">DNA-directed RNA polymerase</keyword>
<keyword evidence="2" id="KW-0804">Transcription</keyword>
<evidence type="ECO:0000256" key="3">
    <source>
        <dbReference type="ARBA" id="ARBA00031776"/>
    </source>
</evidence>
<dbReference type="EMBL" id="MK085994">
    <property type="protein sequence ID" value="QBX98212.1"/>
    <property type="molecule type" value="Genomic_DNA"/>
</dbReference>
<dbReference type="GeneID" id="40351251"/>
<keyword evidence="5" id="KW-0934">Plastid</keyword>
<organism evidence="5">
    <name type="scientific">Chloropicon maureeniae</name>
    <dbReference type="NCBI Taxonomy" id="1461542"/>
    <lineage>
        <taxon>Eukaryota</taxon>
        <taxon>Viridiplantae</taxon>
        <taxon>Chlorophyta</taxon>
        <taxon>Chloropicophyceae</taxon>
        <taxon>Chloropicales</taxon>
        <taxon>Chloropicaceae</taxon>
        <taxon>Chloropicon</taxon>
    </lineage>
</organism>
<dbReference type="SMART" id="SM00662">
    <property type="entry name" value="RPOLD"/>
    <property type="match status" value="1"/>
</dbReference>
<evidence type="ECO:0000256" key="2">
    <source>
        <dbReference type="ARBA" id="ARBA00023163"/>
    </source>
</evidence>
<protein>
    <recommendedName>
        <fullName evidence="3">Plastid-encoded RNA polymerase subunit alpha</fullName>
    </recommendedName>
</protein>
<dbReference type="SUPFAM" id="SSF56553">
    <property type="entry name" value="Insert subdomain of RNA polymerase alpha subunit"/>
    <property type="match status" value="1"/>
</dbReference>
<dbReference type="InterPro" id="IPR011262">
    <property type="entry name" value="DNA-dir_RNA_pol_insert"/>
</dbReference>
<evidence type="ECO:0000259" key="4">
    <source>
        <dbReference type="SMART" id="SM00662"/>
    </source>
</evidence>
<dbReference type="Pfam" id="PF01193">
    <property type="entry name" value="RNA_pol_L"/>
    <property type="match status" value="1"/>
</dbReference>
<keyword evidence="5" id="KW-0150">Chloroplast</keyword>
<dbReference type="GO" id="GO:0000428">
    <property type="term" value="C:DNA-directed RNA polymerase complex"/>
    <property type="evidence" value="ECO:0007669"/>
    <property type="project" value="UniProtKB-KW"/>
</dbReference>
<proteinExistence type="predicted"/>
<dbReference type="Gene3D" id="3.30.1360.10">
    <property type="entry name" value="RNA polymerase, RBP11-like subunit"/>
    <property type="match status" value="1"/>
</dbReference>
<evidence type="ECO:0000256" key="1">
    <source>
        <dbReference type="ARBA" id="ARBA00022478"/>
    </source>
</evidence>
<dbReference type="AlphaFoldDB" id="A0A4D6C3C4"/>
<dbReference type="SUPFAM" id="SSF55257">
    <property type="entry name" value="RBP11-like subunits of RNA polymerase"/>
    <property type="match status" value="1"/>
</dbReference>
<dbReference type="CDD" id="cd06928">
    <property type="entry name" value="RNAP_alpha_NTD"/>
    <property type="match status" value="1"/>
</dbReference>
<accession>A0A4D6C3C4</accession>
<dbReference type="InterPro" id="IPR036643">
    <property type="entry name" value="RNApol_insert_sf"/>
</dbReference>
<evidence type="ECO:0000313" key="5">
    <source>
        <dbReference type="EMBL" id="QBX98212.1"/>
    </source>
</evidence>
<dbReference type="InterPro" id="IPR011263">
    <property type="entry name" value="DNA-dir_RNA_pol_RpoA/D/Rpb3"/>
</dbReference>
<feature type="domain" description="DNA-directed RNA polymerase RpoA/D/Rpb3-type" evidence="4">
    <location>
        <begin position="21"/>
        <end position="229"/>
    </location>
</feature>
<dbReference type="GO" id="GO:0046983">
    <property type="term" value="F:protein dimerization activity"/>
    <property type="evidence" value="ECO:0007669"/>
    <property type="project" value="InterPro"/>
</dbReference>
<dbReference type="GO" id="GO:0003899">
    <property type="term" value="F:DNA-directed RNA polymerase activity"/>
    <property type="evidence" value="ECO:0007669"/>
    <property type="project" value="InterPro"/>
</dbReference>
<gene>
    <name evidence="5" type="primary">rpoA</name>
</gene>